<evidence type="ECO:0000256" key="12">
    <source>
        <dbReference type="ARBA" id="ARBA00023069"/>
    </source>
</evidence>
<evidence type="ECO:0000256" key="11">
    <source>
        <dbReference type="ARBA" id="ARBA00023054"/>
    </source>
</evidence>
<keyword evidence="8" id="KW-0221">Differentiation</keyword>
<organism evidence="20 21">
    <name type="scientific">Cynoglossus semilaevis</name>
    <name type="common">Tongue sole</name>
    <dbReference type="NCBI Taxonomy" id="244447"/>
    <lineage>
        <taxon>Eukaryota</taxon>
        <taxon>Metazoa</taxon>
        <taxon>Chordata</taxon>
        <taxon>Craniata</taxon>
        <taxon>Vertebrata</taxon>
        <taxon>Euteleostomi</taxon>
        <taxon>Actinopterygii</taxon>
        <taxon>Neopterygii</taxon>
        <taxon>Teleostei</taxon>
        <taxon>Neoteleostei</taxon>
        <taxon>Acanthomorphata</taxon>
        <taxon>Carangaria</taxon>
        <taxon>Pleuronectiformes</taxon>
        <taxon>Pleuronectoidei</taxon>
        <taxon>Cynoglossidae</taxon>
        <taxon>Cynoglossinae</taxon>
        <taxon>Cynoglossus</taxon>
    </lineage>
</organism>
<dbReference type="GO" id="GO:0030154">
    <property type="term" value="P:cell differentiation"/>
    <property type="evidence" value="ECO:0007669"/>
    <property type="project" value="UniProtKB-KW"/>
</dbReference>
<feature type="coiled-coil region" evidence="18">
    <location>
        <begin position="187"/>
        <end position="245"/>
    </location>
</feature>
<evidence type="ECO:0000256" key="2">
    <source>
        <dbReference type="ARBA" id="ARBA00004230"/>
    </source>
</evidence>
<feature type="compositionally biased region" description="Basic and acidic residues" evidence="19">
    <location>
        <begin position="533"/>
        <end position="547"/>
    </location>
</feature>
<dbReference type="GO" id="GO:0005874">
    <property type="term" value="C:microtubule"/>
    <property type="evidence" value="ECO:0007669"/>
    <property type="project" value="UniProtKB-KW"/>
</dbReference>
<dbReference type="GO" id="GO:0031514">
    <property type="term" value="C:motile cilium"/>
    <property type="evidence" value="ECO:0007669"/>
    <property type="project" value="UniProtKB-SubCell"/>
</dbReference>
<evidence type="ECO:0000256" key="7">
    <source>
        <dbReference type="ARBA" id="ARBA00022701"/>
    </source>
</evidence>
<evidence type="ECO:0000256" key="1">
    <source>
        <dbReference type="ARBA" id="ARBA00004114"/>
    </source>
</evidence>
<evidence type="ECO:0000256" key="6">
    <source>
        <dbReference type="ARBA" id="ARBA00022490"/>
    </source>
</evidence>
<keyword evidence="13" id="KW-0206">Cytoskeleton</keyword>
<evidence type="ECO:0000256" key="5">
    <source>
        <dbReference type="ARBA" id="ARBA00022473"/>
    </source>
</evidence>
<dbReference type="GO" id="GO:1902017">
    <property type="term" value="P:regulation of cilium assembly"/>
    <property type="evidence" value="ECO:0007669"/>
    <property type="project" value="TreeGrafter"/>
</dbReference>
<accession>A0A3P8WJE4</accession>
<keyword evidence="5" id="KW-0217">Developmental protein</keyword>
<keyword evidence="14" id="KW-0966">Cell projection</keyword>
<dbReference type="GO" id="GO:0007283">
    <property type="term" value="P:spermatogenesis"/>
    <property type="evidence" value="ECO:0007669"/>
    <property type="project" value="UniProtKB-KW"/>
</dbReference>
<dbReference type="OrthoDB" id="413404at2759"/>
<keyword evidence="11 18" id="KW-0175">Coiled coil</keyword>
<feature type="region of interest" description="Disordered" evidence="19">
    <location>
        <begin position="51"/>
        <end position="102"/>
    </location>
</feature>
<reference evidence="20" key="2">
    <citation type="submission" date="2025-08" db="UniProtKB">
        <authorList>
            <consortium name="Ensembl"/>
        </authorList>
    </citation>
    <scope>IDENTIFICATION</scope>
</reference>
<dbReference type="InParanoid" id="A0A3P8WJE4"/>
<dbReference type="GO" id="GO:0000922">
    <property type="term" value="C:spindle pole"/>
    <property type="evidence" value="ECO:0007669"/>
    <property type="project" value="UniProtKB-SubCell"/>
</dbReference>
<dbReference type="Ensembl" id="ENSCSET00000025977.1">
    <property type="protein sequence ID" value="ENSCSEP00000025641.1"/>
    <property type="gene ID" value="ENSCSEG00000016371.1"/>
</dbReference>
<evidence type="ECO:0000256" key="13">
    <source>
        <dbReference type="ARBA" id="ARBA00023212"/>
    </source>
</evidence>
<evidence type="ECO:0000256" key="3">
    <source>
        <dbReference type="ARBA" id="ARBA00004647"/>
    </source>
</evidence>
<dbReference type="KEGG" id="csem:103397580"/>
<dbReference type="PANTHER" id="PTHR23162:SF8">
    <property type="entry name" value="OUTER DENSE FIBER PROTEIN 2"/>
    <property type="match status" value="1"/>
</dbReference>
<evidence type="ECO:0000256" key="4">
    <source>
        <dbReference type="ARBA" id="ARBA00009316"/>
    </source>
</evidence>
<dbReference type="PANTHER" id="PTHR23162">
    <property type="entry name" value="OUTER DENSE FIBER OF SPERM TAILS 2"/>
    <property type="match status" value="1"/>
</dbReference>
<evidence type="ECO:0000256" key="9">
    <source>
        <dbReference type="ARBA" id="ARBA00022846"/>
    </source>
</evidence>
<dbReference type="STRING" id="244447.ENSCSEP00000025641"/>
<evidence type="ECO:0000313" key="20">
    <source>
        <dbReference type="Ensembl" id="ENSCSEP00000025641.1"/>
    </source>
</evidence>
<dbReference type="Proteomes" id="UP000265120">
    <property type="component" value="Chromosome Z"/>
</dbReference>
<dbReference type="GO" id="GO:0005813">
    <property type="term" value="C:centrosome"/>
    <property type="evidence" value="ECO:0007669"/>
    <property type="project" value="TreeGrafter"/>
</dbReference>
<dbReference type="OMA" id="IRTPWIP"/>
<reference evidence="20 21" key="1">
    <citation type="journal article" date="2014" name="Nat. Genet.">
        <title>Whole-genome sequence of a flatfish provides insights into ZW sex chromosome evolution and adaptation to a benthic lifestyle.</title>
        <authorList>
            <person name="Chen S."/>
            <person name="Zhang G."/>
            <person name="Shao C."/>
            <person name="Huang Q."/>
            <person name="Liu G."/>
            <person name="Zhang P."/>
            <person name="Song W."/>
            <person name="An N."/>
            <person name="Chalopin D."/>
            <person name="Volff J.N."/>
            <person name="Hong Y."/>
            <person name="Li Q."/>
            <person name="Sha Z."/>
            <person name="Zhou H."/>
            <person name="Xie M."/>
            <person name="Yu Q."/>
            <person name="Liu Y."/>
            <person name="Xiang H."/>
            <person name="Wang N."/>
            <person name="Wu K."/>
            <person name="Yang C."/>
            <person name="Zhou Q."/>
            <person name="Liao X."/>
            <person name="Yang L."/>
            <person name="Hu Q."/>
            <person name="Zhang J."/>
            <person name="Meng L."/>
            <person name="Jin L."/>
            <person name="Tian Y."/>
            <person name="Lian J."/>
            <person name="Yang J."/>
            <person name="Miao G."/>
            <person name="Liu S."/>
            <person name="Liang Z."/>
            <person name="Yan F."/>
            <person name="Li Y."/>
            <person name="Sun B."/>
            <person name="Zhang H."/>
            <person name="Zhang J."/>
            <person name="Zhu Y."/>
            <person name="Du M."/>
            <person name="Zhao Y."/>
            <person name="Schartl M."/>
            <person name="Tang Q."/>
            <person name="Wang J."/>
        </authorList>
    </citation>
    <scope>NUCLEOTIDE SEQUENCE</scope>
</reference>
<keyword evidence="9" id="KW-0282">Flagellum</keyword>
<reference evidence="20" key="3">
    <citation type="submission" date="2025-09" db="UniProtKB">
        <authorList>
            <consortium name="Ensembl"/>
        </authorList>
    </citation>
    <scope>IDENTIFICATION</scope>
</reference>
<name>A0A3P8WJE4_CYNSE</name>
<proteinExistence type="inferred from homology"/>
<dbReference type="AlphaFoldDB" id="A0A3P8WJE4"/>
<sequence>MISRDLTSEAVVPPPIHVHVPETTPVHVHMRRSPGYSAQQMKTNGVQVKENGVKPKARSPWIPPGRLSYRRDMDSYKSQDQKVRMQRGSDNSGRGHKEEEMTETNLCLLLREQEDKTILMTSEAQDPYREPDALLRALVEAEIDGMAVTNQLSALKETVNSLTKEKRFSKCHTTQVSRQQKLLLDKIEMFDRTNQNLRQLLRDWSEQQKDWLLSSQHRNSLKKKLTESEAENTRLLSKLNHKEKEAYKLAQHLDFEKDTVKTTEELSKILESTRDHLESKLHRTEVEKSCLAAQIKKMHQDQEQQQQELQALQEELLTLRKCRDQEHERESELIRRAEETSRELAEKLHEKEGELAKALSSSSDWCLRHSREAAAKVKLEEEISTLALQVSEMRAKIQTAEERSRAEREELRDRLHHLSAENASTTLENNTLKAELTSSLEKLRGLQSEARELRTSIRKYESLVEKYKNKLQQSRSDADKRCNELQQKQQEVEVLQAGLDKEREQVRREMFNRLQELEIMPDKLRRVELQLRHSQQEADAHQRRNLEHSSTLSDLRHKVEQQGSQLEMSQERNMLLQEDNKVLKEKTRDLELKLEEMKKENREMSQTMTSQESSIHSLQQQMEERNRECSVLNRQLQHAVDDAQRQMDDNVQKVWAKERVSQSKALDLQSQLSRAKSELSQLQRSKEEMERRFQNQLQNMKERLEQSDSTNRTLQNYVQFLKVSYGNVFGDSLVQS</sequence>
<feature type="region of interest" description="Disordered" evidence="19">
    <location>
        <begin position="533"/>
        <end position="553"/>
    </location>
</feature>
<evidence type="ECO:0000313" key="21">
    <source>
        <dbReference type="Proteomes" id="UP000265120"/>
    </source>
</evidence>
<keyword evidence="6" id="KW-0963">Cytoplasm</keyword>
<evidence type="ECO:0000256" key="8">
    <source>
        <dbReference type="ARBA" id="ARBA00022782"/>
    </source>
</evidence>
<dbReference type="GeneID" id="103397580"/>
<dbReference type="RefSeq" id="XP_008334113.1">
    <property type="nucleotide sequence ID" value="XM_008335891.3"/>
</dbReference>
<protein>
    <recommendedName>
        <fullName evidence="15">Outer dense fiber protein 2</fullName>
    </recommendedName>
    <alternativeName>
        <fullName evidence="16">Cenexin</fullName>
    </alternativeName>
    <alternativeName>
        <fullName evidence="17">Outer dense fiber of sperm tails protein 2</fullName>
    </alternativeName>
</protein>
<evidence type="ECO:0000256" key="14">
    <source>
        <dbReference type="ARBA" id="ARBA00023273"/>
    </source>
</evidence>
<dbReference type="GeneTree" id="ENSGT00530000063497"/>
<evidence type="ECO:0000256" key="16">
    <source>
        <dbReference type="ARBA" id="ARBA00041830"/>
    </source>
</evidence>
<dbReference type="GO" id="GO:0005814">
    <property type="term" value="C:centriole"/>
    <property type="evidence" value="ECO:0007669"/>
    <property type="project" value="UniProtKB-SubCell"/>
</dbReference>
<dbReference type="InterPro" id="IPR026099">
    <property type="entry name" value="Odf2-rel"/>
</dbReference>
<keyword evidence="7" id="KW-0493">Microtubule</keyword>
<evidence type="ECO:0000256" key="17">
    <source>
        <dbReference type="ARBA" id="ARBA00043200"/>
    </source>
</evidence>
<feature type="compositionally biased region" description="Basic and acidic residues" evidence="19">
    <location>
        <begin position="69"/>
        <end position="83"/>
    </location>
</feature>
<evidence type="ECO:0000256" key="18">
    <source>
        <dbReference type="SAM" id="Coils"/>
    </source>
</evidence>
<dbReference type="Gene3D" id="1.10.287.2610">
    <property type="match status" value="1"/>
</dbReference>
<comment type="similarity">
    <text evidence="4">Belongs to the ODF2 family.</text>
</comment>
<evidence type="ECO:0000256" key="19">
    <source>
        <dbReference type="SAM" id="MobiDB-lite"/>
    </source>
</evidence>
<keyword evidence="12" id="KW-0969">Cilium</keyword>
<comment type="subcellular location">
    <subcellularLocation>
        <location evidence="2">Cell projection</location>
        <location evidence="2">Cilium</location>
        <location evidence="2">Flagellum</location>
    </subcellularLocation>
    <subcellularLocation>
        <location evidence="1">Cytoplasm</location>
        <location evidence="1">Cytoskeleton</location>
        <location evidence="1">Microtubule organizing center</location>
        <location evidence="1">Centrosome</location>
        <location evidence="1">Centriole</location>
    </subcellularLocation>
    <subcellularLocation>
        <location evidence="3">Cytoplasm</location>
        <location evidence="3">Cytoskeleton</location>
        <location evidence="3">Spindle pole</location>
    </subcellularLocation>
</comment>
<keyword evidence="21" id="KW-1185">Reference proteome</keyword>
<evidence type="ECO:0000256" key="15">
    <source>
        <dbReference type="ARBA" id="ARBA00040458"/>
    </source>
</evidence>
<evidence type="ECO:0000256" key="10">
    <source>
        <dbReference type="ARBA" id="ARBA00022871"/>
    </source>
</evidence>
<keyword evidence="10" id="KW-0744">Spermatogenesis</keyword>